<dbReference type="AlphaFoldDB" id="A0A9R1XXX2"/>
<sequence>MDDYMRMSERTARESLYTLSRDVVETFGDVYLRKPSLHDLQELYVAHEERHGFPEMIGSIDCTHWKWKNCPVSWKGQYASGHHGSPSLVVESPIFDDLLNGKAMDAPFTVNGNEYKYEYYLTDGIYHQKIVVTVTMNNEKKIRKALKIVVSLSGVESASFVGSDKTQIVVTGEHVGSVELATLLRIRFGNLPYGFRANTWLVPPSILDSESNFQPLPSEDEYISIDDQPEGGANSLNINSLWALLPNSSDVELSRSLSSEQGNFEASRCLVE</sequence>
<dbReference type="Proteomes" id="UP000235145">
    <property type="component" value="Unassembled WGS sequence"/>
</dbReference>
<protein>
    <submittedName>
        <fullName evidence="1">Uncharacterized protein</fullName>
    </submittedName>
</protein>
<organism evidence="1 2">
    <name type="scientific">Lactuca sativa</name>
    <name type="common">Garden lettuce</name>
    <dbReference type="NCBI Taxonomy" id="4236"/>
    <lineage>
        <taxon>Eukaryota</taxon>
        <taxon>Viridiplantae</taxon>
        <taxon>Streptophyta</taxon>
        <taxon>Embryophyta</taxon>
        <taxon>Tracheophyta</taxon>
        <taxon>Spermatophyta</taxon>
        <taxon>Magnoliopsida</taxon>
        <taxon>eudicotyledons</taxon>
        <taxon>Gunneridae</taxon>
        <taxon>Pentapetalae</taxon>
        <taxon>asterids</taxon>
        <taxon>campanulids</taxon>
        <taxon>Asterales</taxon>
        <taxon>Asteraceae</taxon>
        <taxon>Cichorioideae</taxon>
        <taxon>Cichorieae</taxon>
        <taxon>Lactucinae</taxon>
        <taxon>Lactuca</taxon>
    </lineage>
</organism>
<name>A0A9R1XXX2_LACSA</name>
<proteinExistence type="predicted"/>
<dbReference type="PANTHER" id="PTHR47150">
    <property type="entry name" value="OS12G0169200 PROTEIN"/>
    <property type="match status" value="1"/>
</dbReference>
<evidence type="ECO:0000313" key="2">
    <source>
        <dbReference type="Proteomes" id="UP000235145"/>
    </source>
</evidence>
<dbReference type="EMBL" id="NBSK02000001">
    <property type="protein sequence ID" value="KAJ0228469.1"/>
    <property type="molecule type" value="Genomic_DNA"/>
</dbReference>
<evidence type="ECO:0000313" key="1">
    <source>
        <dbReference type="EMBL" id="KAJ0228469.1"/>
    </source>
</evidence>
<dbReference type="InterPro" id="IPR006912">
    <property type="entry name" value="Harbinger_derived_prot"/>
</dbReference>
<gene>
    <name evidence="1" type="ORF">LSAT_V11C100044640</name>
</gene>
<reference evidence="1 2" key="1">
    <citation type="journal article" date="2017" name="Nat. Commun.">
        <title>Genome assembly with in vitro proximity ligation data and whole-genome triplication in lettuce.</title>
        <authorList>
            <person name="Reyes-Chin-Wo S."/>
            <person name="Wang Z."/>
            <person name="Yang X."/>
            <person name="Kozik A."/>
            <person name="Arikit S."/>
            <person name="Song C."/>
            <person name="Xia L."/>
            <person name="Froenicke L."/>
            <person name="Lavelle D.O."/>
            <person name="Truco M.J."/>
            <person name="Xia R."/>
            <person name="Zhu S."/>
            <person name="Xu C."/>
            <person name="Xu H."/>
            <person name="Xu X."/>
            <person name="Cox K."/>
            <person name="Korf I."/>
            <person name="Meyers B.C."/>
            <person name="Michelmore R.W."/>
        </authorList>
    </citation>
    <scope>NUCLEOTIDE SEQUENCE [LARGE SCALE GENOMIC DNA]</scope>
    <source>
        <strain evidence="2">cv. Salinas</strain>
        <tissue evidence="1">Seedlings</tissue>
    </source>
</reference>
<keyword evidence="2" id="KW-1185">Reference proteome</keyword>
<comment type="caution">
    <text evidence="1">The sequence shown here is derived from an EMBL/GenBank/DDBJ whole genome shotgun (WGS) entry which is preliminary data.</text>
</comment>
<dbReference type="Gene3D" id="3.30.70.100">
    <property type="match status" value="1"/>
</dbReference>
<dbReference type="PANTHER" id="PTHR47150:SF4">
    <property type="entry name" value="HARBINGER TRANSPOSASE-DERIVED PROTEIN-RELATED"/>
    <property type="match status" value="1"/>
</dbReference>
<dbReference type="Pfam" id="PF04827">
    <property type="entry name" value="Plant_tran"/>
    <property type="match status" value="1"/>
</dbReference>
<accession>A0A9R1XXX2</accession>